<sequence>MQGNSSDKHRLLKSFNDENTEEMVLAEAEVDAYENLVDSDFEEQKSMVIFKLVTTSTKQDLTIAEAKHKMDEFYNALEQADKISEEHEKLVKKFADTLTETKFAGINEKKFADKLNKEEFAEKFAEKFADKLYNTWNKDMVLIIVTYTIVGFMSGVILAITLNLLK</sequence>
<evidence type="ECO:0000256" key="1">
    <source>
        <dbReference type="SAM" id="Phobius"/>
    </source>
</evidence>
<keyword evidence="1" id="KW-1133">Transmembrane helix</keyword>
<dbReference type="AlphaFoldDB" id="A0A8J5MMR1"/>
<proteinExistence type="predicted"/>
<organism evidence="2 3">
    <name type="scientific">Homarus americanus</name>
    <name type="common">American lobster</name>
    <dbReference type="NCBI Taxonomy" id="6706"/>
    <lineage>
        <taxon>Eukaryota</taxon>
        <taxon>Metazoa</taxon>
        <taxon>Ecdysozoa</taxon>
        <taxon>Arthropoda</taxon>
        <taxon>Crustacea</taxon>
        <taxon>Multicrustacea</taxon>
        <taxon>Malacostraca</taxon>
        <taxon>Eumalacostraca</taxon>
        <taxon>Eucarida</taxon>
        <taxon>Decapoda</taxon>
        <taxon>Pleocyemata</taxon>
        <taxon>Astacidea</taxon>
        <taxon>Nephropoidea</taxon>
        <taxon>Nephropidae</taxon>
        <taxon>Homarus</taxon>
    </lineage>
</organism>
<gene>
    <name evidence="2" type="ORF">Hamer_G009997</name>
</gene>
<accession>A0A8J5MMR1</accession>
<reference evidence="2" key="1">
    <citation type="journal article" date="2021" name="Sci. Adv.">
        <title>The American lobster genome reveals insights on longevity, neural, and immune adaptations.</title>
        <authorList>
            <person name="Polinski J.M."/>
            <person name="Zimin A.V."/>
            <person name="Clark K.F."/>
            <person name="Kohn A.B."/>
            <person name="Sadowski N."/>
            <person name="Timp W."/>
            <person name="Ptitsyn A."/>
            <person name="Khanna P."/>
            <person name="Romanova D.Y."/>
            <person name="Williams P."/>
            <person name="Greenwood S.J."/>
            <person name="Moroz L.L."/>
            <person name="Walt D.R."/>
            <person name="Bodnar A.G."/>
        </authorList>
    </citation>
    <scope>NUCLEOTIDE SEQUENCE</scope>
    <source>
        <strain evidence="2">GMGI-L3</strain>
    </source>
</reference>
<comment type="caution">
    <text evidence="2">The sequence shown here is derived from an EMBL/GenBank/DDBJ whole genome shotgun (WGS) entry which is preliminary data.</text>
</comment>
<name>A0A8J5MMR1_HOMAM</name>
<keyword evidence="1" id="KW-0472">Membrane</keyword>
<evidence type="ECO:0000313" key="3">
    <source>
        <dbReference type="Proteomes" id="UP000747542"/>
    </source>
</evidence>
<evidence type="ECO:0000313" key="2">
    <source>
        <dbReference type="EMBL" id="KAG7157161.1"/>
    </source>
</evidence>
<keyword evidence="1" id="KW-0812">Transmembrane</keyword>
<feature type="transmembrane region" description="Helical" evidence="1">
    <location>
        <begin position="141"/>
        <end position="165"/>
    </location>
</feature>
<keyword evidence="3" id="KW-1185">Reference proteome</keyword>
<protein>
    <submittedName>
        <fullName evidence="2">Uncharacterized protein</fullName>
    </submittedName>
</protein>
<dbReference type="EMBL" id="JAHLQT010037907">
    <property type="protein sequence ID" value="KAG7157161.1"/>
    <property type="molecule type" value="Genomic_DNA"/>
</dbReference>
<dbReference type="Proteomes" id="UP000747542">
    <property type="component" value="Unassembled WGS sequence"/>
</dbReference>